<accession>A0A6L2MJJ0</accession>
<feature type="domain" description="Retrotransposon gag" evidence="3">
    <location>
        <begin position="195"/>
        <end position="293"/>
    </location>
</feature>
<dbReference type="Pfam" id="PF03732">
    <property type="entry name" value="Retrotrans_gag"/>
    <property type="match status" value="1"/>
</dbReference>
<keyword evidence="5" id="KW-0695">RNA-directed DNA polymerase</keyword>
<comment type="caution">
    <text evidence="5">The sequence shown here is derived from an EMBL/GenBank/DDBJ whole genome shotgun (WGS) entry which is preliminary data.</text>
</comment>
<name>A0A6L2MJJ0_TANCI</name>
<sequence length="1563" mass="179123">MHAYYDKESPIPPPTIVPPSSTFNSQEFFLPEEILPPKKHGRDQSSSSTPTLPQEFEIRKCSRKTSLKRHEEQINEIMNHLDELSLDRIKNTEDNIEGLGKGRVIIQQDFDNLETELQETRAQVAKLQRKQLGQNNKISLARFMISNLEQTLKDIQARHQADKESSEGAVGLIRWFERTESVFSCSNYIKDCKVKFATGTLTKEALSWLNSYSQCIGIEEAYKITWVEFKKLLIKKYYPRTEIQMMEDEFYHSTVKGNDLKTYVRRFQELATLCPTLVSNYKKMMEAFIEGLPQNTFYNIELAGGSLVSTNLVIQGVTLTLLNQPFKIDLMPIKLDSFDVVIGMDWLSKYHARIICDDKVIHILINGKTLIIQGDRRLYVDPAKIEAVKNWASPTTPIEIHQFLGLIGYYRRFKLCEAPILALPEGNDDFVVYCDASRQGQGAVLMKREKDLKKLYWWPNMKAIIAEYVGPEIFHETIENIVQIQECLQAARDRQRSYTNIRRYPLEFQVRDRVMLKVSPRKGVIRFEKQGKLNPRYIGPFKILERIGPVAYKLELPKELRNVHHTFHVSNLKKCLSDESLVILMKVLRLDDKLNFVEELISWGCYTISLQGDDIRELVTREPVPFSCTGRFYFGDGTAKNRATVQAGFVPLHWPVPLRKNTKNLNTKISKLNEELSDCEIDLYNYKRGLSQVEARLVDFKEHEVKYCKRIRVLERDEEIRDNKIEYLKNELEQTSLLEFVDDTVTDYSWPTPSIDASKCNKSELQSSNFSTFEHGESSYNIMSKPMIKFVKEADCPRVIKTNNTETASKSTVKYAEMYRNISKGPKVRVNQQNWNNLKSQQLGKDFLMHNKACFKCGYFDHLASKCGVWVDKVKTWPKDNYAHKSMTPRAILLKPSTTPIVETREKLLRLQLVGFGDLNKILLNKFWSTAKIETTNQETKILATVDGKPRTISNSSLRRHLKLNDEEGISSLPDTELFENLSLMGYNILPNQSNISTAVVCLATNRVYNFLKMIFDGMGEGSANPTKPHYTPSPQEHHSPQHDAPPSSNQTIISELIPQSPTETLTPRRYTRSAIRIAHSKALSPAADEPASLSRDVRQGEAFPTVSSLNAGQDMENIAKTSSMPQESSSRVPSLGADEGSMQQRIHELMELCTSLQRKQSQMAAKIKDQDLEILGLKARVKSLEDKERRHAEPTQADALITGGIINIGEELEAEKSTELESNDIEEMVNVLSSMEATNILSSGGATASVSPADVLPAAGVPTVSGSFPTVSAIFTTARAKDKGKEKMIETKVPKKIKLQEQIDAQVAREIEEEFARENQRLSEQLARDSEIARIHAEKELKIMIEGLDRSNEVIAKHLRITLEQIKEKFIPVWKRFEDFVPMSSKEESERVKRQGLKIDQGRSKRMKISEGASEEELKGMMQLVPLEEVYIEALQKFDREDLHQLWTLVKETFRTKQATRNKEKELWVELKRLFEPDFKDQLWTHHQAFMHDPLDWKLYDTCGVYHMSTKDQEIFMLVEKDYLLRKGLATVMVSNKLQVEQYSQIGSDLILKIHNVANNPR</sequence>
<proteinExistence type="predicted"/>
<feature type="domain" description="Tf2-1-like SH3-like" evidence="4">
    <location>
        <begin position="512"/>
        <end position="575"/>
    </location>
</feature>
<evidence type="ECO:0000259" key="3">
    <source>
        <dbReference type="Pfam" id="PF03732"/>
    </source>
</evidence>
<dbReference type="InterPro" id="IPR005162">
    <property type="entry name" value="Retrotrans_gag_dom"/>
</dbReference>
<dbReference type="GO" id="GO:0003964">
    <property type="term" value="F:RNA-directed DNA polymerase activity"/>
    <property type="evidence" value="ECO:0007669"/>
    <property type="project" value="UniProtKB-KW"/>
</dbReference>
<dbReference type="Gene3D" id="2.40.70.10">
    <property type="entry name" value="Acid Proteases"/>
    <property type="match status" value="1"/>
</dbReference>
<reference evidence="5" key="1">
    <citation type="journal article" date="2019" name="Sci. Rep.">
        <title>Draft genome of Tanacetum cinerariifolium, the natural source of mosquito coil.</title>
        <authorList>
            <person name="Yamashiro T."/>
            <person name="Shiraishi A."/>
            <person name="Satake H."/>
            <person name="Nakayama K."/>
        </authorList>
    </citation>
    <scope>NUCLEOTIDE SEQUENCE</scope>
</reference>
<evidence type="ECO:0000256" key="1">
    <source>
        <dbReference type="SAM" id="Coils"/>
    </source>
</evidence>
<evidence type="ECO:0000259" key="4">
    <source>
        <dbReference type="Pfam" id="PF24626"/>
    </source>
</evidence>
<dbReference type="Gene3D" id="3.30.70.270">
    <property type="match status" value="1"/>
</dbReference>
<evidence type="ECO:0000313" key="5">
    <source>
        <dbReference type="EMBL" id="GEU72654.1"/>
    </source>
</evidence>
<dbReference type="CDD" id="cd00303">
    <property type="entry name" value="retropepsin_like"/>
    <property type="match status" value="1"/>
</dbReference>
<dbReference type="InterPro" id="IPR043502">
    <property type="entry name" value="DNA/RNA_pol_sf"/>
</dbReference>
<keyword evidence="5" id="KW-0548">Nucleotidyltransferase</keyword>
<feature type="coiled-coil region" evidence="1">
    <location>
        <begin position="67"/>
        <end position="165"/>
    </location>
</feature>
<dbReference type="Pfam" id="PF08284">
    <property type="entry name" value="RVP_2"/>
    <property type="match status" value="1"/>
</dbReference>
<dbReference type="InterPro" id="IPR043128">
    <property type="entry name" value="Rev_trsase/Diguanyl_cyclase"/>
</dbReference>
<organism evidence="5">
    <name type="scientific">Tanacetum cinerariifolium</name>
    <name type="common">Dalmatian daisy</name>
    <name type="synonym">Chrysanthemum cinerariifolium</name>
    <dbReference type="NCBI Taxonomy" id="118510"/>
    <lineage>
        <taxon>Eukaryota</taxon>
        <taxon>Viridiplantae</taxon>
        <taxon>Streptophyta</taxon>
        <taxon>Embryophyta</taxon>
        <taxon>Tracheophyta</taxon>
        <taxon>Spermatophyta</taxon>
        <taxon>Magnoliopsida</taxon>
        <taxon>eudicotyledons</taxon>
        <taxon>Gunneridae</taxon>
        <taxon>Pentapetalae</taxon>
        <taxon>asterids</taxon>
        <taxon>campanulids</taxon>
        <taxon>Asterales</taxon>
        <taxon>Asteraceae</taxon>
        <taxon>Asteroideae</taxon>
        <taxon>Anthemideae</taxon>
        <taxon>Anthemidinae</taxon>
        <taxon>Tanacetum</taxon>
    </lineage>
</organism>
<protein>
    <submittedName>
        <fullName evidence="5">Reverse transcriptase domain-containing protein</fullName>
    </submittedName>
</protein>
<feature type="region of interest" description="Disordered" evidence="2">
    <location>
        <begin position="1023"/>
        <end position="1050"/>
    </location>
</feature>
<dbReference type="PANTHER" id="PTHR46148">
    <property type="entry name" value="CHROMO DOMAIN-CONTAINING PROTEIN"/>
    <property type="match status" value="1"/>
</dbReference>
<evidence type="ECO:0000256" key="2">
    <source>
        <dbReference type="SAM" id="MobiDB-lite"/>
    </source>
</evidence>
<dbReference type="PANTHER" id="PTHR46148:SF59">
    <property type="entry name" value="NUCLEOTIDYLTRANSFERASE, RIBONUCLEASE H"/>
    <property type="match status" value="1"/>
</dbReference>
<dbReference type="EMBL" id="BKCJ010006535">
    <property type="protein sequence ID" value="GEU72654.1"/>
    <property type="molecule type" value="Genomic_DNA"/>
</dbReference>
<dbReference type="InterPro" id="IPR056924">
    <property type="entry name" value="SH3_Tf2-1"/>
</dbReference>
<dbReference type="InterPro" id="IPR021109">
    <property type="entry name" value="Peptidase_aspartic_dom_sf"/>
</dbReference>
<gene>
    <name evidence="5" type="ORF">Tci_044632</name>
</gene>
<feature type="region of interest" description="Disordered" evidence="2">
    <location>
        <begin position="1"/>
        <end position="54"/>
    </location>
</feature>
<keyword evidence="1" id="KW-0175">Coiled coil</keyword>
<dbReference type="SUPFAM" id="SSF56672">
    <property type="entry name" value="DNA/RNA polymerases"/>
    <property type="match status" value="1"/>
</dbReference>
<dbReference type="Pfam" id="PF24626">
    <property type="entry name" value="SH3_Tf2-1"/>
    <property type="match status" value="1"/>
</dbReference>
<keyword evidence="5" id="KW-0808">Transferase</keyword>